<accession>A0AAV5I7F1</accession>
<organism evidence="1 2">
    <name type="scientific">Rubroshorea leprosula</name>
    <dbReference type="NCBI Taxonomy" id="152421"/>
    <lineage>
        <taxon>Eukaryota</taxon>
        <taxon>Viridiplantae</taxon>
        <taxon>Streptophyta</taxon>
        <taxon>Embryophyta</taxon>
        <taxon>Tracheophyta</taxon>
        <taxon>Spermatophyta</taxon>
        <taxon>Magnoliopsida</taxon>
        <taxon>eudicotyledons</taxon>
        <taxon>Gunneridae</taxon>
        <taxon>Pentapetalae</taxon>
        <taxon>rosids</taxon>
        <taxon>malvids</taxon>
        <taxon>Malvales</taxon>
        <taxon>Dipterocarpaceae</taxon>
        <taxon>Rubroshorea</taxon>
    </lineage>
</organism>
<proteinExistence type="predicted"/>
<reference evidence="1 2" key="1">
    <citation type="journal article" date="2021" name="Commun. Biol.">
        <title>The genome of Shorea leprosula (Dipterocarpaceae) highlights the ecological relevance of drought in aseasonal tropical rainforests.</title>
        <authorList>
            <person name="Ng K.K.S."/>
            <person name="Kobayashi M.J."/>
            <person name="Fawcett J.A."/>
            <person name="Hatakeyama M."/>
            <person name="Paape T."/>
            <person name="Ng C.H."/>
            <person name="Ang C.C."/>
            <person name="Tnah L.H."/>
            <person name="Lee C.T."/>
            <person name="Nishiyama T."/>
            <person name="Sese J."/>
            <person name="O'Brien M.J."/>
            <person name="Copetti D."/>
            <person name="Mohd Noor M.I."/>
            <person name="Ong R.C."/>
            <person name="Putra M."/>
            <person name="Sireger I.Z."/>
            <person name="Indrioko S."/>
            <person name="Kosugi Y."/>
            <person name="Izuno A."/>
            <person name="Isagi Y."/>
            <person name="Lee S.L."/>
            <person name="Shimizu K.K."/>
        </authorList>
    </citation>
    <scope>NUCLEOTIDE SEQUENCE [LARGE SCALE GENOMIC DNA]</scope>
    <source>
        <strain evidence="1">214</strain>
    </source>
</reference>
<dbReference type="Proteomes" id="UP001054252">
    <property type="component" value="Unassembled WGS sequence"/>
</dbReference>
<sequence>MFITIQFKALHRRRVRSILAESSTSVVVERASRVETPRKLRGTELEGGCSCCCGGGWKGSNHLSTDTAAPAGWSTLGKPDGFGKQRGTEEVGDIVAGWRPDSFREQRGAEKVGGIAAGRRQDSSGQQRATEEVVGIAAGRWKLRKWVELLLVGCRKVSATSTSLALVSVLMAAQSLVGVEDPSTVEARKTLRR</sequence>
<dbReference type="AlphaFoldDB" id="A0AAV5I7F1"/>
<name>A0AAV5I7F1_9ROSI</name>
<dbReference type="EMBL" id="BPVZ01000007">
    <property type="protein sequence ID" value="GKU93264.1"/>
    <property type="molecule type" value="Genomic_DNA"/>
</dbReference>
<evidence type="ECO:0000313" key="1">
    <source>
        <dbReference type="EMBL" id="GKU93264.1"/>
    </source>
</evidence>
<keyword evidence="2" id="KW-1185">Reference proteome</keyword>
<gene>
    <name evidence="1" type="ORF">SLEP1_g6869</name>
</gene>
<comment type="caution">
    <text evidence="1">The sequence shown here is derived from an EMBL/GenBank/DDBJ whole genome shotgun (WGS) entry which is preliminary data.</text>
</comment>
<protein>
    <submittedName>
        <fullName evidence="1">Uncharacterized protein</fullName>
    </submittedName>
</protein>
<evidence type="ECO:0000313" key="2">
    <source>
        <dbReference type="Proteomes" id="UP001054252"/>
    </source>
</evidence>